<sequence>MLRRRTGGAPRPSLREARRGRCGPIPACPFKGLLSSQSFGDFPFKPTPEGKPYQLLLGLRSPQHPWLDIDEDQPERFVEQLSQRAKHIEERREVVIQLLDEEDYCLVAPPAPGGSAYRLVGGVVCFPAHWSVLEKLGQELPRVHDPVPRWRSDAAHLVHSFMSRLLPERPFLRWNWTLMPTPELHLSSFYTPPPPSEPEDPTSADGLWLRLERQYFHRLPRSRCIVFTIRTYQQPLTTAVADRPRVAEALAGALRSLPQAHLDYKVQLQNRMPALLRLLDDAAAAPQRVATRAG</sequence>
<evidence type="ECO:0008006" key="4">
    <source>
        <dbReference type="Google" id="ProtNLM"/>
    </source>
</evidence>
<name>A0A2J8A8U1_9CHLO</name>
<reference evidence="2 3" key="1">
    <citation type="journal article" date="2017" name="Mol. Biol. Evol.">
        <title>The 4-celled Tetrabaena socialis nuclear genome reveals the essential components for genetic control of cell number at the origin of multicellularity in the volvocine lineage.</title>
        <authorList>
            <person name="Featherston J."/>
            <person name="Arakaki Y."/>
            <person name="Hanschen E.R."/>
            <person name="Ferris P.J."/>
            <person name="Michod R.E."/>
            <person name="Olson B.J.S.C."/>
            <person name="Nozaki H."/>
            <person name="Durand P.M."/>
        </authorList>
    </citation>
    <scope>NUCLEOTIDE SEQUENCE [LARGE SCALE GENOMIC DNA]</scope>
    <source>
        <strain evidence="2 3">NIES-571</strain>
    </source>
</reference>
<keyword evidence="3" id="KW-1185">Reference proteome</keyword>
<evidence type="ECO:0000313" key="3">
    <source>
        <dbReference type="Proteomes" id="UP000236333"/>
    </source>
</evidence>
<evidence type="ECO:0000313" key="2">
    <source>
        <dbReference type="EMBL" id="PNH08915.1"/>
    </source>
</evidence>
<dbReference type="AlphaFoldDB" id="A0A2J8A8U1"/>
<dbReference type="EMBL" id="PGGS01000111">
    <property type="protein sequence ID" value="PNH08915.1"/>
    <property type="molecule type" value="Genomic_DNA"/>
</dbReference>
<evidence type="ECO:0000256" key="1">
    <source>
        <dbReference type="SAM" id="MobiDB-lite"/>
    </source>
</evidence>
<organism evidence="2 3">
    <name type="scientific">Tetrabaena socialis</name>
    <dbReference type="NCBI Taxonomy" id="47790"/>
    <lineage>
        <taxon>Eukaryota</taxon>
        <taxon>Viridiplantae</taxon>
        <taxon>Chlorophyta</taxon>
        <taxon>core chlorophytes</taxon>
        <taxon>Chlorophyceae</taxon>
        <taxon>CS clade</taxon>
        <taxon>Chlamydomonadales</taxon>
        <taxon>Tetrabaenaceae</taxon>
        <taxon>Tetrabaena</taxon>
    </lineage>
</organism>
<proteinExistence type="predicted"/>
<dbReference type="OrthoDB" id="497541at2759"/>
<protein>
    <recommendedName>
        <fullName evidence="4">DUF3445 domain-containing protein</fullName>
    </recommendedName>
</protein>
<dbReference type="Pfam" id="PF11927">
    <property type="entry name" value="HODM_asu-like"/>
    <property type="match status" value="1"/>
</dbReference>
<feature type="region of interest" description="Disordered" evidence="1">
    <location>
        <begin position="1"/>
        <end position="20"/>
    </location>
</feature>
<accession>A0A2J8A8U1</accession>
<gene>
    <name evidence="2" type="ORF">TSOC_004492</name>
</gene>
<dbReference type="Proteomes" id="UP000236333">
    <property type="component" value="Unassembled WGS sequence"/>
</dbReference>
<comment type="caution">
    <text evidence="2">The sequence shown here is derived from an EMBL/GenBank/DDBJ whole genome shotgun (WGS) entry which is preliminary data.</text>
</comment>
<dbReference type="InterPro" id="IPR021848">
    <property type="entry name" value="HODM_asu-like"/>
</dbReference>